<evidence type="ECO:0000313" key="2">
    <source>
        <dbReference type="EMBL" id="WOH44681.1"/>
    </source>
</evidence>
<dbReference type="SUPFAM" id="SSF47413">
    <property type="entry name" value="lambda repressor-like DNA-binding domains"/>
    <property type="match status" value="1"/>
</dbReference>
<keyword evidence="3" id="KW-1185">Reference proteome</keyword>
<accession>A0ABZ0H5C5</accession>
<dbReference type="RefSeq" id="WP_234103759.1">
    <property type="nucleotide sequence ID" value="NZ_CP136601.1"/>
</dbReference>
<evidence type="ECO:0000313" key="3">
    <source>
        <dbReference type="Proteomes" id="UP001302613"/>
    </source>
</evidence>
<sequence>MSATDDTVSSLVVKTGIPNSTIRSYLKGDSVPGILQLKKLASGMGIKAGWLLGDEDGQPALRSDADALEKDLELLNSMFRYMTPGQRARILKRVLNSISGQLDKDFDGSR</sequence>
<dbReference type="Proteomes" id="UP001302613">
    <property type="component" value="Chromosome"/>
</dbReference>
<gene>
    <name evidence="2" type="ORF">RY846_05720</name>
</gene>
<feature type="domain" description="HTH cro/C1-type" evidence="1">
    <location>
        <begin position="14"/>
        <end position="51"/>
    </location>
</feature>
<dbReference type="InterPro" id="IPR001387">
    <property type="entry name" value="Cro/C1-type_HTH"/>
</dbReference>
<reference evidence="2 3" key="1">
    <citation type="submission" date="2023-10" db="EMBL/GenBank/DDBJ databases">
        <title>SFO-1, KPC-2, NDM-1 were first reported in Portuguese citrobacter collected clinically.</title>
        <authorList>
            <person name="Guo K."/>
        </authorList>
    </citation>
    <scope>NUCLEOTIDE SEQUENCE [LARGE SCALE GENOMIC DNA]</scope>
    <source>
        <strain evidence="2 3">L2724hy</strain>
    </source>
</reference>
<dbReference type="PROSITE" id="PS50943">
    <property type="entry name" value="HTH_CROC1"/>
    <property type="match status" value="1"/>
</dbReference>
<proteinExistence type="predicted"/>
<dbReference type="Gene3D" id="1.10.260.40">
    <property type="entry name" value="lambda repressor-like DNA-binding domains"/>
    <property type="match status" value="1"/>
</dbReference>
<protein>
    <submittedName>
        <fullName evidence="2">Helix-turn-helix transcriptional regulator</fullName>
    </submittedName>
</protein>
<dbReference type="InterPro" id="IPR010982">
    <property type="entry name" value="Lambda_DNA-bd_dom_sf"/>
</dbReference>
<dbReference type="EMBL" id="CP136601">
    <property type="protein sequence ID" value="WOH44681.1"/>
    <property type="molecule type" value="Genomic_DNA"/>
</dbReference>
<dbReference type="CDD" id="cd00093">
    <property type="entry name" value="HTH_XRE"/>
    <property type="match status" value="1"/>
</dbReference>
<organism evidence="2 3">
    <name type="scientific">Citrobacter portucalensis</name>
    <dbReference type="NCBI Taxonomy" id="1639133"/>
    <lineage>
        <taxon>Bacteria</taxon>
        <taxon>Pseudomonadati</taxon>
        <taxon>Pseudomonadota</taxon>
        <taxon>Gammaproteobacteria</taxon>
        <taxon>Enterobacterales</taxon>
        <taxon>Enterobacteriaceae</taxon>
        <taxon>Citrobacter</taxon>
        <taxon>Citrobacter freundii complex</taxon>
    </lineage>
</organism>
<name>A0ABZ0H5C5_9ENTR</name>
<evidence type="ECO:0000259" key="1">
    <source>
        <dbReference type="PROSITE" id="PS50943"/>
    </source>
</evidence>